<dbReference type="Proteomes" id="UP000219369">
    <property type="component" value="Unassembled WGS sequence"/>
</dbReference>
<evidence type="ECO:0000313" key="2">
    <source>
        <dbReference type="Proteomes" id="UP000219369"/>
    </source>
</evidence>
<name>A0A2H3TL62_FUSOX</name>
<sequence length="111" mass="12220">MASESTPPQHAQQYLIKLAGVETAGKEGQGAPVVARWGRFVYRPKVLETHRGQIDLLYGVHKKGLSCPSAFPELFILISSESSEDIVGDVRSKPTMTTRFGLTGQNVQKHR</sequence>
<proteinExistence type="predicted"/>
<gene>
    <name evidence="1" type="ORF">FRV6_13550</name>
</gene>
<accession>A0A2H3TL62</accession>
<dbReference type="OrthoDB" id="10275376at2759"/>
<evidence type="ECO:0000313" key="1">
    <source>
        <dbReference type="EMBL" id="SCO89422.1"/>
    </source>
</evidence>
<protein>
    <submittedName>
        <fullName evidence="1">Uncharacterized protein</fullName>
    </submittedName>
</protein>
<dbReference type="EMBL" id="FMJY01000008">
    <property type="protein sequence ID" value="SCO89422.1"/>
    <property type="molecule type" value="Genomic_DNA"/>
</dbReference>
<reference evidence="2" key="1">
    <citation type="submission" date="2016-09" db="EMBL/GenBank/DDBJ databases">
        <authorList>
            <person name="Guldener U."/>
        </authorList>
    </citation>
    <scope>NUCLEOTIDE SEQUENCE [LARGE SCALE GENOMIC DNA]</scope>
    <source>
        <strain evidence="2">V64-1</strain>
    </source>
</reference>
<dbReference type="AlphaFoldDB" id="A0A2H3TL62"/>
<organism evidence="1 2">
    <name type="scientific">Fusarium oxysporum</name>
    <name type="common">Fusarium vascular wilt</name>
    <dbReference type="NCBI Taxonomy" id="5507"/>
    <lineage>
        <taxon>Eukaryota</taxon>
        <taxon>Fungi</taxon>
        <taxon>Dikarya</taxon>
        <taxon>Ascomycota</taxon>
        <taxon>Pezizomycotina</taxon>
        <taxon>Sordariomycetes</taxon>
        <taxon>Hypocreomycetidae</taxon>
        <taxon>Hypocreales</taxon>
        <taxon>Nectriaceae</taxon>
        <taxon>Fusarium</taxon>
        <taxon>Fusarium oxysporum species complex</taxon>
    </lineage>
</organism>
<dbReference type="VEuPathDB" id="FungiDB:FOZG_11331"/>